<dbReference type="AlphaFoldDB" id="A0A0C3DJM4"/>
<dbReference type="InterPro" id="IPR004143">
    <property type="entry name" value="BPL_LPL_catalytic"/>
</dbReference>
<reference evidence="5" key="2">
    <citation type="submission" date="2015-01" db="EMBL/GenBank/DDBJ databases">
        <title>Evolutionary Origins and Diversification of the Mycorrhizal Mutualists.</title>
        <authorList>
            <consortium name="DOE Joint Genome Institute"/>
            <consortium name="Mycorrhizal Genomics Consortium"/>
            <person name="Kohler A."/>
            <person name="Kuo A."/>
            <person name="Nagy L.G."/>
            <person name="Floudas D."/>
            <person name="Copeland A."/>
            <person name="Barry K.W."/>
            <person name="Cichocki N."/>
            <person name="Veneault-Fourrey C."/>
            <person name="LaButti K."/>
            <person name="Lindquist E.A."/>
            <person name="Lipzen A."/>
            <person name="Lundell T."/>
            <person name="Morin E."/>
            <person name="Murat C."/>
            <person name="Riley R."/>
            <person name="Ohm R."/>
            <person name="Sun H."/>
            <person name="Tunlid A."/>
            <person name="Henrissat B."/>
            <person name="Grigoriev I.V."/>
            <person name="Hibbett D.S."/>
            <person name="Martin F."/>
        </authorList>
    </citation>
    <scope>NUCLEOTIDE SEQUENCE [LARGE SCALE GENOMIC DNA]</scope>
    <source>
        <strain evidence="5">Zn</strain>
    </source>
</reference>
<dbReference type="STRING" id="913774.A0A0C3DJM4"/>
<reference evidence="4 5" key="1">
    <citation type="submission" date="2014-04" db="EMBL/GenBank/DDBJ databases">
        <authorList>
            <consortium name="DOE Joint Genome Institute"/>
            <person name="Kuo A."/>
            <person name="Martino E."/>
            <person name="Perotto S."/>
            <person name="Kohler A."/>
            <person name="Nagy L.G."/>
            <person name="Floudas D."/>
            <person name="Copeland A."/>
            <person name="Barry K.W."/>
            <person name="Cichocki N."/>
            <person name="Veneault-Fourrey C."/>
            <person name="LaButti K."/>
            <person name="Lindquist E.A."/>
            <person name="Lipzen A."/>
            <person name="Lundell T."/>
            <person name="Morin E."/>
            <person name="Murat C."/>
            <person name="Sun H."/>
            <person name="Tunlid A."/>
            <person name="Henrissat B."/>
            <person name="Grigoriev I.V."/>
            <person name="Hibbett D.S."/>
            <person name="Martin F."/>
            <person name="Nordberg H.P."/>
            <person name="Cantor M.N."/>
            <person name="Hua S.X."/>
        </authorList>
    </citation>
    <scope>NUCLEOTIDE SEQUENCE [LARGE SCALE GENOMIC DNA]</scope>
    <source>
        <strain evidence="4 5">Zn</strain>
    </source>
</reference>
<protein>
    <recommendedName>
        <fullName evidence="3">BPL/LPL catalytic domain-containing protein</fullName>
    </recommendedName>
</protein>
<dbReference type="Pfam" id="PF09825">
    <property type="entry name" value="BPL_N"/>
    <property type="match status" value="1"/>
</dbReference>
<dbReference type="Gene3D" id="3.40.50.880">
    <property type="match status" value="1"/>
</dbReference>
<evidence type="ECO:0000313" key="5">
    <source>
        <dbReference type="Proteomes" id="UP000054321"/>
    </source>
</evidence>
<dbReference type="InterPro" id="IPR019197">
    <property type="entry name" value="Biotin-prot_ligase_N"/>
</dbReference>
<dbReference type="InterPro" id="IPR029062">
    <property type="entry name" value="Class_I_gatase-like"/>
</dbReference>
<dbReference type="Pfam" id="PF03099">
    <property type="entry name" value="BPL_LplA_LipB"/>
    <property type="match status" value="1"/>
</dbReference>
<dbReference type="InParanoid" id="A0A0C3DJM4"/>
<dbReference type="NCBIfam" id="TIGR00121">
    <property type="entry name" value="birA_ligase"/>
    <property type="match status" value="1"/>
</dbReference>
<sequence>MAPKKMNILVYSGHGSTVESVRHCLYTLRRLLSPNYAVIPVTETAILKEPWTASCALLVLPGGADLGYCRSLDGDGNRQIDQYVRRGGSYLGLCAGGYYGSAKCEFEVGNRALEVVGRRELAFFPGTCRGCTFKGFVYHSEAGAKATKLKVNCEAFQDDAVPGTFRSYYNGGGTFVDAEKFAERGVEILASYAEPLDVDGGDKSAAVVYCKVGEGHVVLTGTHPEFASINLERKNDNPEYPKLVDELFQDDEARSYFLKACLTKLGLTVSQEETPVPSLSRLHLSSLYHYLVPELLSSWSDIITKENGEEYIKGENDTFLLEQRDSRWSSNSLLKSLSVSDPSRREKGHPANELHSDLSDVSIIDFKVTKHLVPHETEWPERKETPYFNHNAFYSNLRRYQSEKSTEAEEFGKYLMYGEVVTSTNTILEKNSKLLSHIPNGLVFTATTQIAGRGRGSNIWVSPAGSLLWSMCMKHSMILSSTAPVVFVQYLAAIAIVEGIRSYDHGYQDVPVKLKWPNDIYALNTSKSDKKEYVKIGGILVNSSYSSGNYDLVVGIGLNMANAAPTTSLNSLLPSKLAPFTLEKLLARIITTFETLYTNFCRTGFDSALEELYYKHWLHTDQIVTLEQEGGARVRIKGITTDWGLLRADELGWEDRPTGKVFELQSDSNSFDFMKGLLKKKV</sequence>
<proteinExistence type="inferred from homology"/>
<dbReference type="FunCoup" id="A0A0C3DJM4">
    <property type="interactions" value="123"/>
</dbReference>
<dbReference type="GO" id="GO:0005737">
    <property type="term" value="C:cytoplasm"/>
    <property type="evidence" value="ECO:0007669"/>
    <property type="project" value="TreeGrafter"/>
</dbReference>
<evidence type="ECO:0000256" key="2">
    <source>
        <dbReference type="ARBA" id="ARBA00022598"/>
    </source>
</evidence>
<dbReference type="SUPFAM" id="SSF55681">
    <property type="entry name" value="Class II aaRS and biotin synthetases"/>
    <property type="match status" value="1"/>
</dbReference>
<dbReference type="PANTHER" id="PTHR12835:SF5">
    <property type="entry name" value="BIOTIN--PROTEIN LIGASE"/>
    <property type="match status" value="1"/>
</dbReference>
<dbReference type="EMBL" id="KN832875">
    <property type="protein sequence ID" value="KIN02173.1"/>
    <property type="molecule type" value="Genomic_DNA"/>
</dbReference>
<keyword evidence="5" id="KW-1185">Reference proteome</keyword>
<comment type="similarity">
    <text evidence="1">Belongs to the biotin--protein ligase family.</text>
</comment>
<keyword evidence="2" id="KW-0436">Ligase</keyword>
<evidence type="ECO:0000256" key="1">
    <source>
        <dbReference type="ARBA" id="ARBA00009934"/>
    </source>
</evidence>
<accession>A0A0C3DJM4</accession>
<dbReference type="CDD" id="cd03144">
    <property type="entry name" value="GATase1_ScBLP_like"/>
    <property type="match status" value="1"/>
</dbReference>
<organism evidence="4 5">
    <name type="scientific">Oidiodendron maius (strain Zn)</name>
    <dbReference type="NCBI Taxonomy" id="913774"/>
    <lineage>
        <taxon>Eukaryota</taxon>
        <taxon>Fungi</taxon>
        <taxon>Dikarya</taxon>
        <taxon>Ascomycota</taxon>
        <taxon>Pezizomycotina</taxon>
        <taxon>Leotiomycetes</taxon>
        <taxon>Leotiomycetes incertae sedis</taxon>
        <taxon>Myxotrichaceae</taxon>
        <taxon>Oidiodendron</taxon>
    </lineage>
</organism>
<evidence type="ECO:0000259" key="3">
    <source>
        <dbReference type="PROSITE" id="PS51733"/>
    </source>
</evidence>
<dbReference type="Proteomes" id="UP000054321">
    <property type="component" value="Unassembled WGS sequence"/>
</dbReference>
<dbReference type="GO" id="GO:0004077">
    <property type="term" value="F:biotin--[biotin carboxyl-carrier protein] ligase activity"/>
    <property type="evidence" value="ECO:0007669"/>
    <property type="project" value="EnsemblFungi"/>
</dbReference>
<dbReference type="PANTHER" id="PTHR12835">
    <property type="entry name" value="BIOTIN PROTEIN LIGASE"/>
    <property type="match status" value="1"/>
</dbReference>
<feature type="domain" description="BPL/LPL catalytic" evidence="3">
    <location>
        <begin position="400"/>
        <end position="601"/>
    </location>
</feature>
<dbReference type="SUPFAM" id="SSF52317">
    <property type="entry name" value="Class I glutamine amidotransferase-like"/>
    <property type="match status" value="1"/>
</dbReference>
<name>A0A0C3DJM4_OIDMZ</name>
<dbReference type="PROSITE" id="PS51733">
    <property type="entry name" value="BPL_LPL_CATALYTIC"/>
    <property type="match status" value="1"/>
</dbReference>
<gene>
    <name evidence="4" type="ORF">OIDMADRAFT_103381</name>
</gene>
<evidence type="ECO:0000313" key="4">
    <source>
        <dbReference type="EMBL" id="KIN02173.1"/>
    </source>
</evidence>
<dbReference type="CDD" id="cd16442">
    <property type="entry name" value="BPL"/>
    <property type="match status" value="1"/>
</dbReference>
<dbReference type="InterPro" id="IPR045864">
    <property type="entry name" value="aa-tRNA-synth_II/BPL/LPL"/>
</dbReference>
<dbReference type="InterPro" id="IPR004408">
    <property type="entry name" value="Biotin_CoA_COase_ligase"/>
</dbReference>
<dbReference type="HOGENOM" id="CLU_006150_1_1_1"/>
<dbReference type="Gene3D" id="3.30.930.10">
    <property type="entry name" value="Bira Bifunctional Protein, Domain 2"/>
    <property type="match status" value="1"/>
</dbReference>
<dbReference type="OrthoDB" id="10250105at2759"/>